<protein>
    <submittedName>
        <fullName evidence="8">Antilisterial bacteriocin subtilosin biosynthesis protein AlbA</fullName>
    </submittedName>
</protein>
<dbReference type="Gene3D" id="3.20.20.70">
    <property type="entry name" value="Aldolase class I"/>
    <property type="match status" value="1"/>
</dbReference>
<keyword evidence="9" id="KW-1185">Reference proteome</keyword>
<organism evidence="8 9">
    <name type="scientific">Pseudovibrio axinellae</name>
    <dbReference type="NCBI Taxonomy" id="989403"/>
    <lineage>
        <taxon>Bacteria</taxon>
        <taxon>Pseudomonadati</taxon>
        <taxon>Pseudomonadota</taxon>
        <taxon>Alphaproteobacteria</taxon>
        <taxon>Hyphomicrobiales</taxon>
        <taxon>Stappiaceae</taxon>
        <taxon>Pseudovibrio</taxon>
    </lineage>
</organism>
<dbReference type="CDD" id="cd21123">
    <property type="entry name" value="SPASM_MftC-like"/>
    <property type="match status" value="1"/>
</dbReference>
<dbReference type="PANTHER" id="PTHR11228:SF7">
    <property type="entry name" value="PQQA PEPTIDE CYCLASE"/>
    <property type="match status" value="1"/>
</dbReference>
<dbReference type="STRING" id="989403.SAMN05421798_11623"/>
<dbReference type="SMART" id="SM00729">
    <property type="entry name" value="Elp3"/>
    <property type="match status" value="1"/>
</dbReference>
<proteinExistence type="predicted"/>
<dbReference type="InterPro" id="IPR058240">
    <property type="entry name" value="rSAM_sf"/>
</dbReference>
<sequence>MKLSSPLYVVWETTLDCNARCVHCYSDALFGRGPDYWPLEDALELIDQLAEAGVFILALSGGEVLLRSDWEQLIGHATSLGMRVTFATNGILVTPEVARRLKKLGVSNVSVSLDGATAETHDAIRGLPGIFHKACAAAQHLTEAGVRVTINYTPMRPNLSEAQEIIALSHRLGAEKVNLTEYVYTTRGGVDLMPSPQELGTLLQAWIKAGERWRGKLEIDWHDCRVGLLLPEAEADPYKGCGAGYTHCRITVDRDVTPCVVLPVAVGNLKEQTFTEIWRSAPELHKIRSRENISSGNCSVCEHKEKCGGCRAASYAWYGDAYAGDPTCWIKPDMPEFGSGPSCKREARS</sequence>
<keyword evidence="6" id="KW-0411">Iron-sulfur</keyword>
<dbReference type="InterPro" id="IPR023885">
    <property type="entry name" value="4Fe4S-binding_SPASM_dom"/>
</dbReference>
<dbReference type="PATRIC" id="fig|989403.3.peg.3540"/>
<gene>
    <name evidence="8" type="primary">albA_1</name>
    <name evidence="8" type="ORF">PsAD2_03294</name>
</gene>
<dbReference type="OrthoDB" id="9792276at2"/>
<dbReference type="SFLD" id="SFLDG01387">
    <property type="entry name" value="BtrN-like_SPASM_domain_contain"/>
    <property type="match status" value="1"/>
</dbReference>
<dbReference type="InterPro" id="IPR007197">
    <property type="entry name" value="rSAM"/>
</dbReference>
<dbReference type="Proteomes" id="UP000076577">
    <property type="component" value="Unassembled WGS sequence"/>
</dbReference>
<evidence type="ECO:0000256" key="3">
    <source>
        <dbReference type="ARBA" id="ARBA00022691"/>
    </source>
</evidence>
<name>A0A165WRQ2_9HYPH</name>
<keyword evidence="4" id="KW-0479">Metal-binding</keyword>
<evidence type="ECO:0000256" key="2">
    <source>
        <dbReference type="ARBA" id="ARBA00022485"/>
    </source>
</evidence>
<keyword evidence="2" id="KW-0004">4Fe-4S</keyword>
<evidence type="ECO:0000259" key="7">
    <source>
        <dbReference type="PROSITE" id="PS51918"/>
    </source>
</evidence>
<evidence type="ECO:0000256" key="1">
    <source>
        <dbReference type="ARBA" id="ARBA00001966"/>
    </source>
</evidence>
<dbReference type="GO" id="GO:0003824">
    <property type="term" value="F:catalytic activity"/>
    <property type="evidence" value="ECO:0007669"/>
    <property type="project" value="InterPro"/>
</dbReference>
<evidence type="ECO:0000256" key="4">
    <source>
        <dbReference type="ARBA" id="ARBA00022723"/>
    </source>
</evidence>
<dbReference type="SUPFAM" id="SSF102114">
    <property type="entry name" value="Radical SAM enzymes"/>
    <property type="match status" value="1"/>
</dbReference>
<dbReference type="RefSeq" id="WP_068008212.1">
    <property type="nucleotide sequence ID" value="NZ_FOFM01000016.1"/>
</dbReference>
<feature type="domain" description="Radical SAM core" evidence="7">
    <location>
        <begin position="3"/>
        <end position="212"/>
    </location>
</feature>
<dbReference type="NCBIfam" id="TIGR04085">
    <property type="entry name" value="rSAM_more_4Fe4S"/>
    <property type="match status" value="1"/>
</dbReference>
<evidence type="ECO:0000313" key="9">
    <source>
        <dbReference type="Proteomes" id="UP000076577"/>
    </source>
</evidence>
<reference evidence="8 9" key="1">
    <citation type="journal article" date="2016" name="Front. Microbiol.">
        <title>Comparative Genomic Analysis Reveals a Diverse Repertoire of Genes Involved in Prokaryote-Eukaryote Interactions within the Pseudovibrio Genus.</title>
        <authorList>
            <person name="Romano S."/>
            <person name="Fernandez-Guerra A."/>
            <person name="Reen F.J."/>
            <person name="Glockner F.O."/>
            <person name="Crowley S.P."/>
            <person name="O'Sullivan O."/>
            <person name="Cotter P.D."/>
            <person name="Adams C."/>
            <person name="Dobson A.D."/>
            <person name="O'Gara F."/>
        </authorList>
    </citation>
    <scope>NUCLEOTIDE SEQUENCE [LARGE SCALE GENOMIC DNA]</scope>
    <source>
        <strain evidence="8 9">Ad2</strain>
    </source>
</reference>
<dbReference type="PROSITE" id="PS51918">
    <property type="entry name" value="RADICAL_SAM"/>
    <property type="match status" value="1"/>
</dbReference>
<evidence type="ECO:0000313" key="8">
    <source>
        <dbReference type="EMBL" id="KZL16822.1"/>
    </source>
</evidence>
<dbReference type="Pfam" id="PF04055">
    <property type="entry name" value="Radical_SAM"/>
    <property type="match status" value="1"/>
</dbReference>
<dbReference type="PIRSF" id="PIRSF037420">
    <property type="entry name" value="PQQ_syn_pqqE"/>
    <property type="match status" value="1"/>
</dbReference>
<dbReference type="GO" id="GO:0046872">
    <property type="term" value="F:metal ion binding"/>
    <property type="evidence" value="ECO:0007669"/>
    <property type="project" value="UniProtKB-KW"/>
</dbReference>
<evidence type="ECO:0000256" key="6">
    <source>
        <dbReference type="ARBA" id="ARBA00023014"/>
    </source>
</evidence>
<keyword evidence="5" id="KW-0408">Iron</keyword>
<evidence type="ECO:0000256" key="5">
    <source>
        <dbReference type="ARBA" id="ARBA00023004"/>
    </source>
</evidence>
<dbReference type="InterPro" id="IPR050377">
    <property type="entry name" value="Radical_SAM_PqqE_MftC-like"/>
</dbReference>
<accession>A0A165WRQ2</accession>
<dbReference type="GO" id="GO:0051539">
    <property type="term" value="F:4 iron, 4 sulfur cluster binding"/>
    <property type="evidence" value="ECO:0007669"/>
    <property type="project" value="UniProtKB-KW"/>
</dbReference>
<dbReference type="Pfam" id="PF13186">
    <property type="entry name" value="SPASM"/>
    <property type="match status" value="1"/>
</dbReference>
<dbReference type="InterPro" id="IPR034391">
    <property type="entry name" value="AdoMet-like_SPASM_containing"/>
</dbReference>
<dbReference type="InterPro" id="IPR013785">
    <property type="entry name" value="Aldolase_TIM"/>
</dbReference>
<dbReference type="InterPro" id="IPR006638">
    <property type="entry name" value="Elp3/MiaA/NifB-like_rSAM"/>
</dbReference>
<dbReference type="EMBL" id="LMCB01000043">
    <property type="protein sequence ID" value="KZL16822.1"/>
    <property type="molecule type" value="Genomic_DNA"/>
</dbReference>
<dbReference type="AlphaFoldDB" id="A0A165WRQ2"/>
<dbReference type="CDD" id="cd01335">
    <property type="entry name" value="Radical_SAM"/>
    <property type="match status" value="1"/>
</dbReference>
<dbReference type="SFLD" id="SFLDG01386">
    <property type="entry name" value="main_SPASM_domain-containing"/>
    <property type="match status" value="1"/>
</dbReference>
<dbReference type="SFLD" id="SFLDG01067">
    <property type="entry name" value="SPASM/twitch_domain_containing"/>
    <property type="match status" value="2"/>
</dbReference>
<dbReference type="SFLD" id="SFLDS00029">
    <property type="entry name" value="Radical_SAM"/>
    <property type="match status" value="2"/>
</dbReference>
<dbReference type="InterPro" id="IPR017200">
    <property type="entry name" value="PqqE-like"/>
</dbReference>
<comment type="caution">
    <text evidence="8">The sequence shown here is derived from an EMBL/GenBank/DDBJ whole genome shotgun (WGS) entry which is preliminary data.</text>
</comment>
<keyword evidence="3" id="KW-0949">S-adenosyl-L-methionine</keyword>
<comment type="cofactor">
    <cofactor evidence="1">
        <name>[4Fe-4S] cluster</name>
        <dbReference type="ChEBI" id="CHEBI:49883"/>
    </cofactor>
</comment>
<dbReference type="PANTHER" id="PTHR11228">
    <property type="entry name" value="RADICAL SAM DOMAIN PROTEIN"/>
    <property type="match status" value="1"/>
</dbReference>